<protein>
    <submittedName>
        <fullName evidence="1">Uncharacterized protein</fullName>
    </submittedName>
</protein>
<reference evidence="1 2" key="1">
    <citation type="journal article" date="2023" name="Nucleic Acids Res.">
        <title>The hologenome of Daphnia magna reveals possible DNA methylation and microbiome-mediated evolution of the host genome.</title>
        <authorList>
            <person name="Chaturvedi A."/>
            <person name="Li X."/>
            <person name="Dhandapani V."/>
            <person name="Marshall H."/>
            <person name="Kissane S."/>
            <person name="Cuenca-Cambronero M."/>
            <person name="Asole G."/>
            <person name="Calvet F."/>
            <person name="Ruiz-Romero M."/>
            <person name="Marangio P."/>
            <person name="Guigo R."/>
            <person name="Rago D."/>
            <person name="Mirbahai L."/>
            <person name="Eastwood N."/>
            <person name="Colbourne J.K."/>
            <person name="Zhou J."/>
            <person name="Mallon E."/>
            <person name="Orsini L."/>
        </authorList>
    </citation>
    <scope>NUCLEOTIDE SEQUENCE [LARGE SCALE GENOMIC DNA]</scope>
    <source>
        <strain evidence="1">LRV0_1</strain>
    </source>
</reference>
<accession>A0ABQ9Z8D6</accession>
<gene>
    <name evidence="1" type="ORF">OUZ56_013901</name>
</gene>
<dbReference type="EMBL" id="JAOYFB010000002">
    <property type="protein sequence ID" value="KAK4008770.1"/>
    <property type="molecule type" value="Genomic_DNA"/>
</dbReference>
<evidence type="ECO:0000313" key="1">
    <source>
        <dbReference type="EMBL" id="KAK4008770.1"/>
    </source>
</evidence>
<dbReference type="Proteomes" id="UP001234178">
    <property type="component" value="Unassembled WGS sequence"/>
</dbReference>
<keyword evidence="2" id="KW-1185">Reference proteome</keyword>
<proteinExistence type="predicted"/>
<evidence type="ECO:0000313" key="2">
    <source>
        <dbReference type="Proteomes" id="UP001234178"/>
    </source>
</evidence>
<comment type="caution">
    <text evidence="1">The sequence shown here is derived from an EMBL/GenBank/DDBJ whole genome shotgun (WGS) entry which is preliminary data.</text>
</comment>
<name>A0ABQ9Z8D6_9CRUS</name>
<sequence length="84" mass="9442">MVVLSVYRNYPHLCECYWAGPIQGIPHVLEMRILSCDIEEGTGPIRYVLFVDATTRGYDGCGPHPSREGDDSPKGLRFQVNCIQ</sequence>
<organism evidence="1 2">
    <name type="scientific">Daphnia magna</name>
    <dbReference type="NCBI Taxonomy" id="35525"/>
    <lineage>
        <taxon>Eukaryota</taxon>
        <taxon>Metazoa</taxon>
        <taxon>Ecdysozoa</taxon>
        <taxon>Arthropoda</taxon>
        <taxon>Crustacea</taxon>
        <taxon>Branchiopoda</taxon>
        <taxon>Diplostraca</taxon>
        <taxon>Cladocera</taxon>
        <taxon>Anomopoda</taxon>
        <taxon>Daphniidae</taxon>
        <taxon>Daphnia</taxon>
    </lineage>
</organism>